<feature type="domain" description="YhdP central" evidence="1">
    <location>
        <begin position="5"/>
        <end position="1203"/>
    </location>
</feature>
<sequence length="1264" mass="139788">MIVHLTRATRHVLFWSLIAVAVLMSAARIFLADIDAYQAELEQKIRRISGIPVHIGSLEAGLRGFNPEVILKGISIEAADPASKPDIQLREIRLGIDFLALLLSRDWLSASRVTLVGADIGIIRREDGSLMLKGLQASDEPPLWLLQGGKYEILDSQITWQDLKRHGKPVHFDRFDLVLKNHYFDQSHEVHLLSTLPEQYGDSLRISADITGNIFEPDNFAGQIYLEGTDLQASALVTGDLPLGFNLQSGAGDVRVWSLWRNASPYQVDGYIQAQQVKISKNQGKPIALDTFEGSFSWSDEEGRWRLAGYDVNVFANQQRWPDGAFYLQQDPQGNLGAVIKQLDLPAAMYLAPLLVPTDHDYADYLTLNPKGRLRDVSLFVSSDFSRYAARGSFNDLGVEHFGAIPQIKHVSGEISLTDQYGQVMLDTENAQFDASDWFRNPLDVKRLRGTLYWWQTGQAWQFRGRDLAIESADFAGLAQLDLWLPKSQASPVLDLTLAFGEFNDISQVPKYLPAKIMGEGAVDWLDDAFIGGRIKRGELVVKGALDQFPFLDGQGLFETVFAIENGEIQFNEDWPHLQNVYADVQFLGEDLQVSILEGRSEKVDIDQAVVTIPALADSDHVYVWGQVQAKVMDSLAFLQKSPLKSNIDPVVELLNGSGKVKVDLDLKIPYYETDPVKVKVDAHLDGAQLTVKPIALNVEAIKGVLTFTEDRISSSRLDARALGYPLQGRLSSDAQATYLDIDGVTSIDKLQKQFSFLQSDVAKGKFAYAGKLILPYEQSLPGSLRIGSDLKGVAIDSQPSLSKTAAEERSLNLAFQFEDGSELPLQLSYGSELSGYFLIDKKQEMLRSGHIVFGQGQAGRFEETGLKLDIRQPSFNLSQAAGAYGGNASSRLPALREVSVDTEQLVWQGQALGPLHGRMRFGDRHWQGSIDSAMAKGRFSIPEQLHANQPIELDMDFLNLSAMDKFNLEHADEAVTELPLIDIDSVQLLWRGVNLGALLLQTERVGNGIHFKTVQLQSGKRKINLTADWLKQPTGTVTQIKGTLQAEKFGDLLSQLAFSDDFKETSADIGFKGGWRGGPHQFSLDRLNGVLQLDLKDGRISSIEPGFGRLLGLIAMEQWVKRLSLDFSDVYRQGLAFDQIKGRIKIKDGLAFTDDLTVDAVAANFYLAGYANLAAKTLDQRVAVVPKSSGAVPIAGTIVGGIASIITQVVTDDYKEGYFFGSQYKLSGNWGDINVTPLHDEDGLVNKTWRGLTDFGWLDSITE</sequence>
<dbReference type="Pfam" id="PF13116">
    <property type="entry name" value="YhdP"/>
    <property type="match status" value="1"/>
</dbReference>
<dbReference type="PANTHER" id="PTHR38690:SF1">
    <property type="entry name" value="PROTEASE"/>
    <property type="match status" value="1"/>
</dbReference>
<keyword evidence="3" id="KW-1185">Reference proteome</keyword>
<accession>A0ABT1U6Q7</accession>
<dbReference type="PANTHER" id="PTHR38690">
    <property type="entry name" value="PROTEASE-RELATED"/>
    <property type="match status" value="1"/>
</dbReference>
<evidence type="ECO:0000313" key="3">
    <source>
        <dbReference type="Proteomes" id="UP001524586"/>
    </source>
</evidence>
<protein>
    <submittedName>
        <fullName evidence="2">TIGR02099 family protein</fullName>
    </submittedName>
</protein>
<dbReference type="InterPro" id="IPR011836">
    <property type="entry name" value="YhdP"/>
</dbReference>
<organism evidence="2 3">
    <name type="scientific">Methylomonas rivi</name>
    <dbReference type="NCBI Taxonomy" id="2952226"/>
    <lineage>
        <taxon>Bacteria</taxon>
        <taxon>Pseudomonadati</taxon>
        <taxon>Pseudomonadota</taxon>
        <taxon>Gammaproteobacteria</taxon>
        <taxon>Methylococcales</taxon>
        <taxon>Methylococcaceae</taxon>
        <taxon>Methylomonas</taxon>
    </lineage>
</organism>
<dbReference type="NCBIfam" id="TIGR02099">
    <property type="entry name" value="YhdP family protein"/>
    <property type="match status" value="1"/>
</dbReference>
<dbReference type="InterPro" id="IPR025263">
    <property type="entry name" value="YhdP_central"/>
</dbReference>
<reference evidence="2 3" key="1">
    <citation type="submission" date="2022-07" db="EMBL/GenBank/DDBJ databases">
        <title>Methylomonas rivi sp. nov., Methylomonas rosea sp. nov., Methylomonas aureus sp. nov. and Methylomonas subterranea sp. nov., four novel methanotrophs isolated from a freshwater creek and the deep terrestrial subsurface.</title>
        <authorList>
            <person name="Abin C."/>
            <person name="Sankaranarayanan K."/>
            <person name="Garner C."/>
            <person name="Sindelar R."/>
            <person name="Kotary K."/>
            <person name="Garner R."/>
            <person name="Barclay S."/>
            <person name="Lawson P."/>
            <person name="Krumholz L."/>
        </authorList>
    </citation>
    <scope>NUCLEOTIDE SEQUENCE [LARGE SCALE GENOMIC DNA]</scope>
    <source>
        <strain evidence="2 3">WSC-6</strain>
    </source>
</reference>
<dbReference type="Proteomes" id="UP001524586">
    <property type="component" value="Unassembled WGS sequence"/>
</dbReference>
<dbReference type="EMBL" id="JANIBK010000079">
    <property type="protein sequence ID" value="MCQ8129534.1"/>
    <property type="molecule type" value="Genomic_DNA"/>
</dbReference>
<evidence type="ECO:0000259" key="1">
    <source>
        <dbReference type="Pfam" id="PF13116"/>
    </source>
</evidence>
<proteinExistence type="predicted"/>
<dbReference type="RefSeq" id="WP_256615966.1">
    <property type="nucleotide sequence ID" value="NZ_JANIBK010000079.1"/>
</dbReference>
<name>A0ABT1U6Q7_9GAMM</name>
<gene>
    <name evidence="2" type="ORF">NP596_13805</name>
</gene>
<evidence type="ECO:0000313" key="2">
    <source>
        <dbReference type="EMBL" id="MCQ8129534.1"/>
    </source>
</evidence>
<comment type="caution">
    <text evidence="2">The sequence shown here is derived from an EMBL/GenBank/DDBJ whole genome shotgun (WGS) entry which is preliminary data.</text>
</comment>